<name>A0A6B0S7R9_9CETA</name>
<evidence type="ECO:0000313" key="3">
    <source>
        <dbReference type="Proteomes" id="UP000322234"/>
    </source>
</evidence>
<feature type="signal peptide" evidence="1">
    <location>
        <begin position="1"/>
        <end position="33"/>
    </location>
</feature>
<feature type="chain" id="PRO_5025447159" evidence="1">
    <location>
        <begin position="34"/>
        <end position="203"/>
    </location>
</feature>
<keyword evidence="3" id="KW-1185">Reference proteome</keyword>
<dbReference type="EMBL" id="VBQZ03000264">
    <property type="protein sequence ID" value="MXQ98678.1"/>
    <property type="molecule type" value="Genomic_DNA"/>
</dbReference>
<dbReference type="AlphaFoldDB" id="A0A6B0S7R9"/>
<organism evidence="2 3">
    <name type="scientific">Bos mutus</name>
    <name type="common">wild yak</name>
    <dbReference type="NCBI Taxonomy" id="72004"/>
    <lineage>
        <taxon>Eukaryota</taxon>
        <taxon>Metazoa</taxon>
        <taxon>Chordata</taxon>
        <taxon>Craniata</taxon>
        <taxon>Vertebrata</taxon>
        <taxon>Euteleostomi</taxon>
        <taxon>Mammalia</taxon>
        <taxon>Eutheria</taxon>
        <taxon>Laurasiatheria</taxon>
        <taxon>Artiodactyla</taxon>
        <taxon>Ruminantia</taxon>
        <taxon>Pecora</taxon>
        <taxon>Bovidae</taxon>
        <taxon>Bovinae</taxon>
        <taxon>Bos</taxon>
    </lineage>
</organism>
<evidence type="ECO:0000313" key="2">
    <source>
        <dbReference type="EMBL" id="MXQ98678.1"/>
    </source>
</evidence>
<comment type="caution">
    <text evidence="2">The sequence shown here is derived from an EMBL/GenBank/DDBJ whole genome shotgun (WGS) entry which is preliminary data.</text>
</comment>
<protein>
    <submittedName>
        <fullName evidence="2">Uncharacterized protein</fullName>
    </submittedName>
</protein>
<reference evidence="2" key="1">
    <citation type="submission" date="2019-10" db="EMBL/GenBank/DDBJ databases">
        <title>The sequence and de novo assembly of the wild yak genome.</title>
        <authorList>
            <person name="Liu Y."/>
        </authorList>
    </citation>
    <scope>NUCLEOTIDE SEQUENCE [LARGE SCALE GENOMIC DNA]</scope>
    <source>
        <strain evidence="2">WY2019</strain>
    </source>
</reference>
<proteinExistence type="predicted"/>
<evidence type="ECO:0000256" key="1">
    <source>
        <dbReference type="SAM" id="SignalP"/>
    </source>
</evidence>
<gene>
    <name evidence="2" type="ORF">E5288_WYG005058</name>
</gene>
<accession>A0A6B0S7R9</accession>
<dbReference type="Proteomes" id="UP000322234">
    <property type="component" value="Unassembled WGS sequence"/>
</dbReference>
<keyword evidence="1" id="KW-0732">Signal</keyword>
<sequence>MGKYQAILSGNSPLKLHVILALNPASLLPTVAAQPPEHEQTGLKQTGLNTQPLAEPDVDLFMDGSSFMDQGRGHIRNGAMNCPHKLGWGMVGDWHFDASFGDLSPLLPTGVGPPDWGLALWPYLTLWPFLLCSGEEIAGENKPFFINKVKKQSVVFCALKKKAACELSTFHMHTVHTDVDRCGVTLKRFGPDTWGKVFTKFQE</sequence>